<evidence type="ECO:0000256" key="6">
    <source>
        <dbReference type="RuleBase" id="RU000304"/>
    </source>
</evidence>
<dbReference type="PROSITE" id="PS00108">
    <property type="entry name" value="PROTEIN_KINASE_ST"/>
    <property type="match status" value="1"/>
</dbReference>
<evidence type="ECO:0000256" key="4">
    <source>
        <dbReference type="ARBA" id="ARBA00022840"/>
    </source>
</evidence>
<keyword evidence="7" id="KW-0812">Transmembrane</keyword>
<dbReference type="EMBL" id="PKPP01003026">
    <property type="protein sequence ID" value="PWA71753.1"/>
    <property type="molecule type" value="Genomic_DNA"/>
</dbReference>
<evidence type="ECO:0000256" key="3">
    <source>
        <dbReference type="ARBA" id="ARBA00022777"/>
    </source>
</evidence>
<dbReference type="OrthoDB" id="275301at2759"/>
<proteinExistence type="inferred from homology"/>
<accession>A0A2U1NE32</accession>
<dbReference type="PANTHER" id="PTHR48011">
    <property type="entry name" value="CCR4-NOT TRANSCRIPTIONAL COMPLEX SUBUNIT CAF120-RELATED"/>
    <property type="match status" value="1"/>
</dbReference>
<dbReference type="SMART" id="SM00220">
    <property type="entry name" value="S_TKc"/>
    <property type="match status" value="1"/>
</dbReference>
<name>A0A2U1NE32_ARTAN</name>
<dbReference type="PROSITE" id="PS50011">
    <property type="entry name" value="PROTEIN_KINASE_DOM"/>
    <property type="match status" value="1"/>
</dbReference>
<sequence>MEWQRGPVIGRGSSATVYLATAVTGHSFAVKSTSLLTSSSLQKEQHILSQLSSPNIISYMGYDHEHVKNVPMFNLFMEYAPYGSISDIIKKHGGSLDESVIQSYIHQILIGLNHVHLNNIVHCDIKSDNILVCENGVKIGDFGCAKRVENRGKNRGSSVFSGTPVFMAPEVARGEEQGFEADVWAVGCVLIQMATGFNPWVDMGDPVSVLYKIGFSGDIPEFPKWLSPECKDFLDKCLKRDVKERWTVNELLRHPFVDNLSSGSKKVEECMKCSPTSVLDQDFWGCLEVSQTSPALTQNADFSDKSPVERIRGLVKDSPLCLPNWGEEEDWITVRSNDNEESLVICSALDCDTDLTCIGSTSSESRLFSDFYVDRTMALNSLLLEDLVVNASNQCVKAEFRSTFLDLEKTFDDNYLLLGSSYISLVFVLITMCMLFMNPYLSISSQI</sequence>
<feature type="transmembrane region" description="Helical" evidence="7">
    <location>
        <begin position="415"/>
        <end position="437"/>
    </location>
</feature>
<keyword evidence="10" id="KW-1185">Reference proteome</keyword>
<dbReference type="InterPro" id="IPR011009">
    <property type="entry name" value="Kinase-like_dom_sf"/>
</dbReference>
<dbReference type="GO" id="GO:0007165">
    <property type="term" value="P:signal transduction"/>
    <property type="evidence" value="ECO:0007669"/>
    <property type="project" value="TreeGrafter"/>
</dbReference>
<keyword evidence="2 5" id="KW-0547">Nucleotide-binding</keyword>
<dbReference type="Proteomes" id="UP000245207">
    <property type="component" value="Unassembled WGS sequence"/>
</dbReference>
<keyword evidence="3 9" id="KW-0418">Kinase</keyword>
<dbReference type="STRING" id="35608.A0A2U1NE32"/>
<dbReference type="AlphaFoldDB" id="A0A2U1NE32"/>
<dbReference type="InterPro" id="IPR052751">
    <property type="entry name" value="Plant_MAPKKK"/>
</dbReference>
<dbReference type="PROSITE" id="PS00107">
    <property type="entry name" value="PROTEIN_KINASE_ATP"/>
    <property type="match status" value="1"/>
</dbReference>
<keyword evidence="4 5" id="KW-0067">ATP-binding</keyword>
<dbReference type="SUPFAM" id="SSF56112">
    <property type="entry name" value="Protein kinase-like (PK-like)"/>
    <property type="match status" value="1"/>
</dbReference>
<evidence type="ECO:0000259" key="8">
    <source>
        <dbReference type="PROSITE" id="PS50011"/>
    </source>
</evidence>
<protein>
    <submittedName>
        <fullName evidence="9">Protein kinase-like domain-containing protein</fullName>
    </submittedName>
</protein>
<evidence type="ECO:0000256" key="5">
    <source>
        <dbReference type="PROSITE-ProRule" id="PRU10141"/>
    </source>
</evidence>
<dbReference type="InterPro" id="IPR017441">
    <property type="entry name" value="Protein_kinase_ATP_BS"/>
</dbReference>
<keyword evidence="7" id="KW-1133">Transmembrane helix</keyword>
<comment type="similarity">
    <text evidence="6">Belongs to the protein kinase superfamily.</text>
</comment>
<evidence type="ECO:0000256" key="2">
    <source>
        <dbReference type="ARBA" id="ARBA00022741"/>
    </source>
</evidence>
<dbReference type="InterPro" id="IPR008271">
    <property type="entry name" value="Ser/Thr_kinase_AS"/>
</dbReference>
<reference evidence="9 10" key="1">
    <citation type="journal article" date="2018" name="Mol. Plant">
        <title>The genome of Artemisia annua provides insight into the evolution of Asteraceae family and artemisinin biosynthesis.</title>
        <authorList>
            <person name="Shen Q."/>
            <person name="Zhang L."/>
            <person name="Liao Z."/>
            <person name="Wang S."/>
            <person name="Yan T."/>
            <person name="Shi P."/>
            <person name="Liu M."/>
            <person name="Fu X."/>
            <person name="Pan Q."/>
            <person name="Wang Y."/>
            <person name="Lv Z."/>
            <person name="Lu X."/>
            <person name="Zhang F."/>
            <person name="Jiang W."/>
            <person name="Ma Y."/>
            <person name="Chen M."/>
            <person name="Hao X."/>
            <person name="Li L."/>
            <person name="Tang Y."/>
            <person name="Lv G."/>
            <person name="Zhou Y."/>
            <person name="Sun X."/>
            <person name="Brodelius P.E."/>
            <person name="Rose J.K.C."/>
            <person name="Tang K."/>
        </authorList>
    </citation>
    <scope>NUCLEOTIDE SEQUENCE [LARGE SCALE GENOMIC DNA]</scope>
    <source>
        <strain evidence="10">cv. Huhao1</strain>
        <tissue evidence="9">Leaf</tissue>
    </source>
</reference>
<dbReference type="CDD" id="cd06606">
    <property type="entry name" value="STKc_MAPKKK"/>
    <property type="match status" value="1"/>
</dbReference>
<feature type="binding site" evidence="5">
    <location>
        <position position="31"/>
    </location>
    <ligand>
        <name>ATP</name>
        <dbReference type="ChEBI" id="CHEBI:30616"/>
    </ligand>
</feature>
<evidence type="ECO:0000256" key="1">
    <source>
        <dbReference type="ARBA" id="ARBA00022679"/>
    </source>
</evidence>
<dbReference type="PANTHER" id="PTHR48011:SF76">
    <property type="entry name" value="MITOGEN-ACTIVATED PROTEIN KINASE KINASE KINASE 15"/>
    <property type="match status" value="1"/>
</dbReference>
<dbReference type="Gene3D" id="1.10.510.10">
    <property type="entry name" value="Transferase(Phosphotransferase) domain 1"/>
    <property type="match status" value="1"/>
</dbReference>
<dbReference type="GO" id="GO:0004674">
    <property type="term" value="F:protein serine/threonine kinase activity"/>
    <property type="evidence" value="ECO:0007669"/>
    <property type="project" value="UniProtKB-KW"/>
</dbReference>
<gene>
    <name evidence="9" type="ORF">CTI12_AA274710</name>
</gene>
<keyword evidence="6" id="KW-0723">Serine/threonine-protein kinase</keyword>
<feature type="domain" description="Protein kinase" evidence="8">
    <location>
        <begin position="3"/>
        <end position="257"/>
    </location>
</feature>
<evidence type="ECO:0000313" key="9">
    <source>
        <dbReference type="EMBL" id="PWA71753.1"/>
    </source>
</evidence>
<evidence type="ECO:0000256" key="7">
    <source>
        <dbReference type="SAM" id="Phobius"/>
    </source>
</evidence>
<keyword evidence="7" id="KW-0472">Membrane</keyword>
<dbReference type="Pfam" id="PF00069">
    <property type="entry name" value="Pkinase"/>
    <property type="match status" value="1"/>
</dbReference>
<dbReference type="GO" id="GO:0005524">
    <property type="term" value="F:ATP binding"/>
    <property type="evidence" value="ECO:0007669"/>
    <property type="project" value="UniProtKB-UniRule"/>
</dbReference>
<organism evidence="9 10">
    <name type="scientific">Artemisia annua</name>
    <name type="common">Sweet wormwood</name>
    <dbReference type="NCBI Taxonomy" id="35608"/>
    <lineage>
        <taxon>Eukaryota</taxon>
        <taxon>Viridiplantae</taxon>
        <taxon>Streptophyta</taxon>
        <taxon>Embryophyta</taxon>
        <taxon>Tracheophyta</taxon>
        <taxon>Spermatophyta</taxon>
        <taxon>Magnoliopsida</taxon>
        <taxon>eudicotyledons</taxon>
        <taxon>Gunneridae</taxon>
        <taxon>Pentapetalae</taxon>
        <taxon>asterids</taxon>
        <taxon>campanulids</taxon>
        <taxon>Asterales</taxon>
        <taxon>Asteraceae</taxon>
        <taxon>Asteroideae</taxon>
        <taxon>Anthemideae</taxon>
        <taxon>Artemisiinae</taxon>
        <taxon>Artemisia</taxon>
    </lineage>
</organism>
<evidence type="ECO:0000313" key="10">
    <source>
        <dbReference type="Proteomes" id="UP000245207"/>
    </source>
</evidence>
<comment type="caution">
    <text evidence="9">The sequence shown here is derived from an EMBL/GenBank/DDBJ whole genome shotgun (WGS) entry which is preliminary data.</text>
</comment>
<dbReference type="InterPro" id="IPR000719">
    <property type="entry name" value="Prot_kinase_dom"/>
</dbReference>
<keyword evidence="1" id="KW-0808">Transferase</keyword>